<dbReference type="InterPro" id="IPR052707">
    <property type="entry name" value="OsmC_Ohr_Peroxiredoxin"/>
</dbReference>
<dbReference type="AlphaFoldDB" id="A0A1H8BBA9"/>
<dbReference type="InterPro" id="IPR015946">
    <property type="entry name" value="KH_dom-like_a/b"/>
</dbReference>
<organism evidence="1 2">
    <name type="scientific">Pseudorhodobacter antarcticus</name>
    <dbReference type="NCBI Taxonomy" id="1077947"/>
    <lineage>
        <taxon>Bacteria</taxon>
        <taxon>Pseudomonadati</taxon>
        <taxon>Pseudomonadota</taxon>
        <taxon>Alphaproteobacteria</taxon>
        <taxon>Rhodobacterales</taxon>
        <taxon>Paracoccaceae</taxon>
        <taxon>Pseudorhodobacter</taxon>
    </lineage>
</organism>
<dbReference type="PANTHER" id="PTHR42830:SF2">
    <property type="entry name" value="OSMC_OHR FAMILY PROTEIN"/>
    <property type="match status" value="1"/>
</dbReference>
<dbReference type="InterPro" id="IPR036102">
    <property type="entry name" value="OsmC/Ohrsf"/>
</dbReference>
<dbReference type="EMBL" id="FOCO01000002">
    <property type="protein sequence ID" value="SEM79137.1"/>
    <property type="molecule type" value="Genomic_DNA"/>
</dbReference>
<dbReference type="PANTHER" id="PTHR42830">
    <property type="entry name" value="OSMOTICALLY INDUCIBLE FAMILY PROTEIN"/>
    <property type="match status" value="1"/>
</dbReference>
<dbReference type="OrthoDB" id="9795405at2"/>
<dbReference type="InterPro" id="IPR003718">
    <property type="entry name" value="OsmC/Ohr_fam"/>
</dbReference>
<gene>
    <name evidence="1" type="ORF">SAMN05216227_1002166</name>
</gene>
<reference evidence="1 2" key="1">
    <citation type="submission" date="2016-10" db="EMBL/GenBank/DDBJ databases">
        <authorList>
            <person name="de Groot N.N."/>
        </authorList>
    </citation>
    <scope>NUCLEOTIDE SEQUENCE [LARGE SCALE GENOMIC DNA]</scope>
    <source>
        <strain evidence="1 2">CGMCC 1.10836</strain>
    </source>
</reference>
<evidence type="ECO:0000313" key="1">
    <source>
        <dbReference type="EMBL" id="SEM79137.1"/>
    </source>
</evidence>
<keyword evidence="2" id="KW-1185">Reference proteome</keyword>
<dbReference type="SUPFAM" id="SSF82784">
    <property type="entry name" value="OsmC-like"/>
    <property type="match status" value="1"/>
</dbReference>
<dbReference type="Gene3D" id="3.30.300.20">
    <property type="match status" value="1"/>
</dbReference>
<protein>
    <submittedName>
        <fullName evidence="1">Organic hydroperoxide reductase OsmC/OhrA</fullName>
    </submittedName>
</protein>
<evidence type="ECO:0000313" key="2">
    <source>
        <dbReference type="Proteomes" id="UP000183002"/>
    </source>
</evidence>
<dbReference type="Proteomes" id="UP000183002">
    <property type="component" value="Unassembled WGS sequence"/>
</dbReference>
<accession>A0A1H8BBA9</accession>
<sequence>MGKAMHKYDARVVWTGNTGAGTASYKGYARTWDIAVPGKPVVACSNDPLLGGDPTKMNPEDLLLSALSACHMLWYLHYAAEAGVVVTRYEDCPEGVGEVDKGGAGRFLSAQLRPVIWLARGADVDVARALHDRIHAVCFIARSVNFPVTYVPQFHLEP</sequence>
<name>A0A1H8BBA9_9RHOB</name>
<dbReference type="STRING" id="1077947.SAMN05216227_1002166"/>
<proteinExistence type="predicted"/>
<dbReference type="Pfam" id="PF02566">
    <property type="entry name" value="OsmC"/>
    <property type="match status" value="1"/>
</dbReference>